<comment type="caution">
    <text evidence="2">The sequence shown here is derived from an EMBL/GenBank/DDBJ whole genome shotgun (WGS) entry which is preliminary data.</text>
</comment>
<feature type="transmembrane region" description="Helical" evidence="1">
    <location>
        <begin position="12"/>
        <end position="33"/>
    </location>
</feature>
<gene>
    <name evidence="2" type="ORF">MOD07_01755</name>
</gene>
<dbReference type="Proteomes" id="UP001075387">
    <property type="component" value="Unassembled WGS sequence"/>
</dbReference>
<evidence type="ECO:0000256" key="1">
    <source>
        <dbReference type="SAM" id="Phobius"/>
    </source>
</evidence>
<accession>A0AAP3CN97</accession>
<reference evidence="2" key="1">
    <citation type="submission" date="2022-02" db="EMBL/GenBank/DDBJ databases">
        <title>Crop Bioprotection Bacillus Genome Sequencing.</title>
        <authorList>
            <person name="Dunlap C."/>
        </authorList>
    </citation>
    <scope>NUCLEOTIDE SEQUENCE</scope>
    <source>
        <strain evidence="2">CK3O2B-54A</strain>
    </source>
</reference>
<organism evidence="2 3">
    <name type="scientific">Bacillus mojavensis</name>
    <dbReference type="NCBI Taxonomy" id="72360"/>
    <lineage>
        <taxon>Bacteria</taxon>
        <taxon>Bacillati</taxon>
        <taxon>Bacillota</taxon>
        <taxon>Bacilli</taxon>
        <taxon>Bacillales</taxon>
        <taxon>Bacillaceae</taxon>
        <taxon>Bacillus</taxon>
    </lineage>
</organism>
<dbReference type="EMBL" id="JALAQA010000001">
    <property type="protein sequence ID" value="MCY8508292.1"/>
    <property type="molecule type" value="Genomic_DNA"/>
</dbReference>
<keyword evidence="1" id="KW-0812">Transmembrane</keyword>
<proteinExistence type="predicted"/>
<keyword evidence="1" id="KW-0472">Membrane</keyword>
<dbReference type="AlphaFoldDB" id="A0AAP3CN97"/>
<evidence type="ECO:0000313" key="3">
    <source>
        <dbReference type="Proteomes" id="UP001075387"/>
    </source>
</evidence>
<keyword evidence="1" id="KW-1133">Transmembrane helix</keyword>
<name>A0AAP3CN97_BACMO</name>
<sequence length="270" mass="31958">MNVLQQIDWKAFGSVIVAFGAAATAQFIAHIFSQRREDIKYKKECLQNLYSPVIIKINKYLFEECIKESTIKQQGLEFYNNEFKNPSDNPHNTFKDILETVGSNLKYARPDIIMKYHDLVSMPIENQNEKDWFVTSKIDFCNVFLLDYLHLSKELKVNSSKINTNVEKSLVFTQLHQLLENTGHLYSQESLIRHYLEITKLRQYLNRIMKLNRKFEKNFSLLNKEKAEKIYKQIGESFRSDVAEWWFSNLSRPDGFLDEAIDNLKREMNF</sequence>
<dbReference type="RefSeq" id="WP_268444346.1">
    <property type="nucleotide sequence ID" value="NZ_JALANC010000008.1"/>
</dbReference>
<protein>
    <submittedName>
        <fullName evidence="2">Uncharacterized protein</fullName>
    </submittedName>
</protein>
<evidence type="ECO:0000313" key="2">
    <source>
        <dbReference type="EMBL" id="MCY8508292.1"/>
    </source>
</evidence>